<comment type="similarity">
    <text evidence="5">Belongs to the SAT4 family.</text>
</comment>
<dbReference type="Proteomes" id="UP000248961">
    <property type="component" value="Unassembled WGS sequence"/>
</dbReference>
<evidence type="ECO:0000256" key="1">
    <source>
        <dbReference type="ARBA" id="ARBA00004141"/>
    </source>
</evidence>
<comment type="subcellular location">
    <subcellularLocation>
        <location evidence="1">Membrane</location>
        <topology evidence="1">Multi-pass membrane protein</topology>
    </subcellularLocation>
</comment>
<evidence type="ECO:0000256" key="3">
    <source>
        <dbReference type="ARBA" id="ARBA00022989"/>
    </source>
</evidence>
<dbReference type="GeneID" id="37194585"/>
<dbReference type="AlphaFoldDB" id="A0A395HSM6"/>
<dbReference type="OrthoDB" id="3529975at2759"/>
<evidence type="ECO:0000259" key="7">
    <source>
        <dbReference type="Pfam" id="PF20684"/>
    </source>
</evidence>
<keyword evidence="4 6" id="KW-0472">Membrane</keyword>
<feature type="domain" description="Rhodopsin" evidence="7">
    <location>
        <begin position="2"/>
        <end position="204"/>
    </location>
</feature>
<dbReference type="VEuPathDB" id="FungiDB:BO97DRAFT_170054"/>
<feature type="transmembrane region" description="Helical" evidence="6">
    <location>
        <begin position="24"/>
        <end position="48"/>
    </location>
</feature>
<protein>
    <recommendedName>
        <fullName evidence="7">Rhodopsin domain-containing protein</fullName>
    </recommendedName>
</protein>
<feature type="transmembrane region" description="Helical" evidence="6">
    <location>
        <begin position="60"/>
        <end position="84"/>
    </location>
</feature>
<keyword evidence="2 6" id="KW-0812">Transmembrane</keyword>
<dbReference type="PANTHER" id="PTHR33048:SF47">
    <property type="entry name" value="INTEGRAL MEMBRANE PROTEIN-RELATED"/>
    <property type="match status" value="1"/>
</dbReference>
<reference evidence="8 9" key="1">
    <citation type="submission" date="2018-02" db="EMBL/GenBank/DDBJ databases">
        <title>The genomes of Aspergillus section Nigri reveals drivers in fungal speciation.</title>
        <authorList>
            <consortium name="DOE Joint Genome Institute"/>
            <person name="Vesth T.C."/>
            <person name="Nybo J."/>
            <person name="Theobald S."/>
            <person name="Brandl J."/>
            <person name="Frisvad J.C."/>
            <person name="Nielsen K.F."/>
            <person name="Lyhne E.K."/>
            <person name="Kogle M.E."/>
            <person name="Kuo A."/>
            <person name="Riley R."/>
            <person name="Clum A."/>
            <person name="Nolan M."/>
            <person name="Lipzen A."/>
            <person name="Salamov A."/>
            <person name="Henrissat B."/>
            <person name="Wiebenga A."/>
            <person name="De vries R.P."/>
            <person name="Grigoriev I.V."/>
            <person name="Mortensen U.H."/>
            <person name="Andersen M.R."/>
            <person name="Baker S.E."/>
        </authorList>
    </citation>
    <scope>NUCLEOTIDE SEQUENCE [LARGE SCALE GENOMIC DNA]</scope>
    <source>
        <strain evidence="8 9">CBS 101889</strain>
    </source>
</reference>
<name>A0A395HSM6_ASPHC</name>
<dbReference type="InterPro" id="IPR049326">
    <property type="entry name" value="Rhodopsin_dom_fungi"/>
</dbReference>
<sequence length="223" mass="24822">MVQLGLGKHVQRVSSADLVEFLKLLWIVYFFIVAGTSTARASALFFYGRVLIQGSSNFRYALWAVHGLNTAWYISNTLVITFICSPIQKSWNPDLPGTCINTKVLWLGCGTPTLIIDVLILLLPVPMLWRLHMKLVRKLLLVGVFLCGYLVIVVSIGRLISTIQVTPHLAKDPTLDDAVNPSIWVNLETPISIISICLPSIYFLVWHAYEGGIHSLFSRASSP</sequence>
<feature type="transmembrane region" description="Helical" evidence="6">
    <location>
        <begin position="139"/>
        <end position="160"/>
    </location>
</feature>
<evidence type="ECO:0000256" key="4">
    <source>
        <dbReference type="ARBA" id="ARBA00023136"/>
    </source>
</evidence>
<dbReference type="RefSeq" id="XP_025548388.1">
    <property type="nucleotide sequence ID" value="XM_025690296.1"/>
</dbReference>
<dbReference type="EMBL" id="KZ824305">
    <property type="protein sequence ID" value="RAL09234.1"/>
    <property type="molecule type" value="Genomic_DNA"/>
</dbReference>
<gene>
    <name evidence="8" type="ORF">BO97DRAFT_170054</name>
</gene>
<feature type="transmembrane region" description="Helical" evidence="6">
    <location>
        <begin position="191"/>
        <end position="209"/>
    </location>
</feature>
<evidence type="ECO:0000256" key="5">
    <source>
        <dbReference type="ARBA" id="ARBA00038359"/>
    </source>
</evidence>
<proteinExistence type="inferred from homology"/>
<keyword evidence="9" id="KW-1185">Reference proteome</keyword>
<organism evidence="8 9">
    <name type="scientific">Aspergillus homomorphus (strain CBS 101889)</name>
    <dbReference type="NCBI Taxonomy" id="1450537"/>
    <lineage>
        <taxon>Eukaryota</taxon>
        <taxon>Fungi</taxon>
        <taxon>Dikarya</taxon>
        <taxon>Ascomycota</taxon>
        <taxon>Pezizomycotina</taxon>
        <taxon>Eurotiomycetes</taxon>
        <taxon>Eurotiomycetidae</taxon>
        <taxon>Eurotiales</taxon>
        <taxon>Aspergillaceae</taxon>
        <taxon>Aspergillus</taxon>
        <taxon>Aspergillus subgen. Circumdati</taxon>
    </lineage>
</organism>
<dbReference type="Pfam" id="PF20684">
    <property type="entry name" value="Fung_rhodopsin"/>
    <property type="match status" value="1"/>
</dbReference>
<evidence type="ECO:0000256" key="2">
    <source>
        <dbReference type="ARBA" id="ARBA00022692"/>
    </source>
</evidence>
<evidence type="ECO:0000313" key="8">
    <source>
        <dbReference type="EMBL" id="RAL09234.1"/>
    </source>
</evidence>
<accession>A0A395HSM6</accession>
<dbReference type="InterPro" id="IPR052337">
    <property type="entry name" value="SAT4-like"/>
</dbReference>
<dbReference type="GO" id="GO:0016020">
    <property type="term" value="C:membrane"/>
    <property type="evidence" value="ECO:0007669"/>
    <property type="project" value="UniProtKB-SubCell"/>
</dbReference>
<keyword evidence="3 6" id="KW-1133">Transmembrane helix</keyword>
<evidence type="ECO:0000313" key="9">
    <source>
        <dbReference type="Proteomes" id="UP000248961"/>
    </source>
</evidence>
<dbReference type="PANTHER" id="PTHR33048">
    <property type="entry name" value="PTH11-LIKE INTEGRAL MEMBRANE PROTEIN (AFU_ORTHOLOGUE AFUA_5G11245)"/>
    <property type="match status" value="1"/>
</dbReference>
<evidence type="ECO:0000256" key="6">
    <source>
        <dbReference type="SAM" id="Phobius"/>
    </source>
</evidence>
<feature type="transmembrane region" description="Helical" evidence="6">
    <location>
        <begin position="104"/>
        <end position="127"/>
    </location>
</feature>